<evidence type="ECO:0000256" key="12">
    <source>
        <dbReference type="HAMAP-Rule" id="MF_00974"/>
    </source>
</evidence>
<keyword evidence="3 12" id="KW-0808">Transferase</keyword>
<dbReference type="EC" id="2.7.7.101" evidence="12"/>
<dbReference type="Pfam" id="PF13155">
    <property type="entry name" value="Toprim_2"/>
    <property type="match status" value="1"/>
</dbReference>
<dbReference type="InterPro" id="IPR034151">
    <property type="entry name" value="TOPRIM_DnaG_bac"/>
</dbReference>
<dbReference type="GO" id="GO:0006269">
    <property type="term" value="P:DNA replication, synthesis of primer"/>
    <property type="evidence" value="ECO:0007669"/>
    <property type="project" value="UniProtKB-UniRule"/>
</dbReference>
<evidence type="ECO:0000256" key="10">
    <source>
        <dbReference type="ARBA" id="ARBA00023125"/>
    </source>
</evidence>
<dbReference type="Gene3D" id="3.90.580.10">
    <property type="entry name" value="Zinc finger, CHC2-type domain"/>
    <property type="match status" value="1"/>
</dbReference>
<dbReference type="GO" id="GO:1990077">
    <property type="term" value="C:primosome complex"/>
    <property type="evidence" value="ECO:0007669"/>
    <property type="project" value="UniProtKB-KW"/>
</dbReference>
<dbReference type="InterPro" id="IPR036977">
    <property type="entry name" value="DNA_primase_Znf_CHC2"/>
</dbReference>
<feature type="domain" description="Toprim" evidence="15">
    <location>
        <begin position="250"/>
        <end position="332"/>
    </location>
</feature>
<keyword evidence="4 12" id="KW-0548">Nucleotidyltransferase</keyword>
<keyword evidence="1 12" id="KW-0240">DNA-directed RNA polymerase</keyword>
<name>A0AAT9G8Z3_9RICK</name>
<evidence type="ECO:0000256" key="5">
    <source>
        <dbReference type="ARBA" id="ARBA00022705"/>
    </source>
</evidence>
<dbReference type="SUPFAM" id="SSF57783">
    <property type="entry name" value="Zinc beta-ribbon"/>
    <property type="match status" value="1"/>
</dbReference>
<evidence type="ECO:0000256" key="14">
    <source>
        <dbReference type="PIRSR" id="PIRSR002811-1"/>
    </source>
</evidence>
<keyword evidence="11 12" id="KW-0804">Transcription</keyword>
<reference evidence="16" key="1">
    <citation type="submission" date="2024-01" db="EMBL/GenBank/DDBJ databases">
        <title>Sequencing the genomes of a sandfly, Sergentomyia squamirostris, and its two endosymbionts.</title>
        <authorList>
            <person name="Itokawa K."/>
            <person name="Sanjoba C."/>
        </authorList>
    </citation>
    <scope>NUCLEOTIDE SEQUENCE</scope>
    <source>
        <strain evidence="16">RiSSQ</strain>
    </source>
</reference>
<comment type="subunit">
    <text evidence="12">Monomer. Interacts with DnaB.</text>
</comment>
<keyword evidence="8 12" id="KW-0862">Zinc</keyword>
<dbReference type="InterPro" id="IPR006171">
    <property type="entry name" value="TOPRIM_dom"/>
</dbReference>
<keyword evidence="6 12" id="KW-0479">Metal-binding</keyword>
<accession>A0AAT9G8Z3</accession>
<keyword evidence="10 12" id="KW-0238">DNA-binding</keyword>
<evidence type="ECO:0000256" key="11">
    <source>
        <dbReference type="ARBA" id="ARBA00023163"/>
    </source>
</evidence>
<dbReference type="SUPFAM" id="SSF56731">
    <property type="entry name" value="DNA primase core"/>
    <property type="match status" value="1"/>
</dbReference>
<dbReference type="AlphaFoldDB" id="A0AAT9G8Z3"/>
<dbReference type="PIRSF" id="PIRSF002811">
    <property type="entry name" value="DnaG"/>
    <property type="match status" value="1"/>
</dbReference>
<evidence type="ECO:0000256" key="7">
    <source>
        <dbReference type="ARBA" id="ARBA00022771"/>
    </source>
</evidence>
<dbReference type="InterPro" id="IPR002694">
    <property type="entry name" value="Znf_CHC2"/>
</dbReference>
<evidence type="ECO:0000256" key="13">
    <source>
        <dbReference type="PIRNR" id="PIRNR002811"/>
    </source>
</evidence>
<dbReference type="GO" id="GO:0003899">
    <property type="term" value="F:DNA-directed RNA polymerase activity"/>
    <property type="evidence" value="ECO:0007669"/>
    <property type="project" value="UniProtKB-UniRule"/>
</dbReference>
<dbReference type="SMART" id="SM00493">
    <property type="entry name" value="TOPRIM"/>
    <property type="match status" value="1"/>
</dbReference>
<dbReference type="CDD" id="cd03364">
    <property type="entry name" value="TOPRIM_DnaG_primases"/>
    <property type="match status" value="1"/>
</dbReference>
<keyword evidence="7 12" id="KW-0863">Zinc-finger</keyword>
<comment type="function">
    <text evidence="12 13">RNA polymerase that catalyzes the synthesis of short RNA molecules used as primers for DNA polymerase during DNA replication.</text>
</comment>
<dbReference type="InterPro" id="IPR050219">
    <property type="entry name" value="DnaG_primase"/>
</dbReference>
<dbReference type="GO" id="GO:0005737">
    <property type="term" value="C:cytoplasm"/>
    <property type="evidence" value="ECO:0007669"/>
    <property type="project" value="TreeGrafter"/>
</dbReference>
<dbReference type="InterPro" id="IPR006295">
    <property type="entry name" value="DNA_primase_DnaG"/>
</dbReference>
<dbReference type="PANTHER" id="PTHR30313">
    <property type="entry name" value="DNA PRIMASE"/>
    <property type="match status" value="1"/>
</dbReference>
<dbReference type="InterPro" id="IPR013264">
    <property type="entry name" value="DNAG_N"/>
</dbReference>
<evidence type="ECO:0000256" key="2">
    <source>
        <dbReference type="ARBA" id="ARBA00022515"/>
    </source>
</evidence>
<evidence type="ECO:0000256" key="9">
    <source>
        <dbReference type="ARBA" id="ARBA00022842"/>
    </source>
</evidence>
<feature type="zinc finger region" description="CHC2-type" evidence="12 14">
    <location>
        <begin position="38"/>
        <end position="62"/>
    </location>
</feature>
<dbReference type="InterPro" id="IPR030846">
    <property type="entry name" value="DnaG_bac"/>
</dbReference>
<dbReference type="Pfam" id="PF01807">
    <property type="entry name" value="Zn_ribbon_DnaG"/>
    <property type="match status" value="1"/>
</dbReference>
<keyword evidence="5 12" id="KW-0235">DNA replication</keyword>
<dbReference type="EMBL" id="AP029170">
    <property type="protein sequence ID" value="BFD46298.1"/>
    <property type="molecule type" value="Genomic_DNA"/>
</dbReference>
<keyword evidence="9" id="KW-0460">Magnesium</keyword>
<sequence>MRIPLEFYELLRTRINLSDVVRQKVVLTKKSGNYLGLCPFHVEKSPSFTVNDAKKFYYCFGCTVHGDVIKFVANFSGLSYKEAAIKLANDYGIELPKLTAAQQKLYEESDELFDILEMAERFFTSQLSQEVCSYLHDRGISKEAIKEFSIGFAPPAKALQKFFEKKSISLTKLQKAGLVGKRDDGTIYEIFYNRIIFPIKNVYNKVVGFGGRVLGDGLPKYLNSPETILFQKNETLYGENNAISVAYKKNHSILVEGYLDVIALHQAGFKEAMASLGTSVTENHLQKLWRAGDEIVLCLDGDIAGIKATHRVINLVLPLINGNKKISFVMLPSGSDPDDIINKDGAGSFTQIFDKRINLSEMIWRSEYEGKTFLAPEDKAILERNLGDYCKQIKDKLLSNNYYRYFKDQIWQNLIKRQNKVTITSSNITSTTPNYSEIEILEQAVCIILVKFPEMAKKQEIKDFLLTLNFQNKMLEAFRDWYFAEIISNDILDQENIIALAEKTGFYDTFSVLSKFNNLFLDLSFNQDDIDSDLLWQWLHKKHHLVLLKQEYSSIIQNGSDEELKKAILYREEILKISKEIYNLNESFTN</sequence>
<dbReference type="Gene3D" id="3.40.1360.10">
    <property type="match status" value="1"/>
</dbReference>
<dbReference type="Pfam" id="PF08275">
    <property type="entry name" value="DNAG_N"/>
    <property type="match status" value="1"/>
</dbReference>
<dbReference type="FunFam" id="3.40.1360.10:FF:000002">
    <property type="entry name" value="DNA primase"/>
    <property type="match status" value="1"/>
</dbReference>
<keyword evidence="2 12" id="KW-0639">Primosome</keyword>
<evidence type="ECO:0000256" key="8">
    <source>
        <dbReference type="ARBA" id="ARBA00022833"/>
    </source>
</evidence>
<comment type="similarity">
    <text evidence="12 13">Belongs to the DnaG primase family.</text>
</comment>
<evidence type="ECO:0000256" key="3">
    <source>
        <dbReference type="ARBA" id="ARBA00022679"/>
    </source>
</evidence>
<dbReference type="GO" id="GO:0000428">
    <property type="term" value="C:DNA-directed RNA polymerase complex"/>
    <property type="evidence" value="ECO:0007669"/>
    <property type="project" value="UniProtKB-KW"/>
</dbReference>
<evidence type="ECO:0000313" key="16">
    <source>
        <dbReference type="EMBL" id="BFD46298.1"/>
    </source>
</evidence>
<comment type="catalytic activity">
    <reaction evidence="12">
        <text>ssDNA + n NTP = ssDNA/pppN(pN)n-1 hybrid + (n-1) diphosphate.</text>
        <dbReference type="EC" id="2.7.7.101"/>
    </reaction>
</comment>
<comment type="domain">
    <text evidence="12">Contains an N-terminal zinc-binding domain, a central core domain that contains the primase activity, and a C-terminal DnaB-binding domain.</text>
</comment>
<dbReference type="FunFam" id="3.90.580.10:FF:000001">
    <property type="entry name" value="DNA primase"/>
    <property type="match status" value="1"/>
</dbReference>
<dbReference type="NCBIfam" id="TIGR01391">
    <property type="entry name" value="dnaG"/>
    <property type="match status" value="1"/>
</dbReference>
<dbReference type="PROSITE" id="PS50880">
    <property type="entry name" value="TOPRIM"/>
    <property type="match status" value="1"/>
</dbReference>
<comment type="cofactor">
    <cofactor evidence="12 13 14">
        <name>Zn(2+)</name>
        <dbReference type="ChEBI" id="CHEBI:29105"/>
    </cofactor>
    <text evidence="12 13 14">Binds 1 zinc ion per monomer.</text>
</comment>
<dbReference type="PANTHER" id="PTHR30313:SF2">
    <property type="entry name" value="DNA PRIMASE"/>
    <property type="match status" value="1"/>
</dbReference>
<evidence type="ECO:0000259" key="15">
    <source>
        <dbReference type="PROSITE" id="PS50880"/>
    </source>
</evidence>
<dbReference type="InterPro" id="IPR037068">
    <property type="entry name" value="DNA_primase_core_N_sf"/>
</dbReference>
<dbReference type="Gene3D" id="3.90.980.10">
    <property type="entry name" value="DNA primase, catalytic core, N-terminal domain"/>
    <property type="match status" value="1"/>
</dbReference>
<dbReference type="SMART" id="SM00400">
    <property type="entry name" value="ZnF_CHCC"/>
    <property type="match status" value="1"/>
</dbReference>
<organism evidence="16">
    <name type="scientific">Candidatus Tisiphia endosymbiont of Sergentomyia squamirostris</name>
    <dbReference type="NCBI Taxonomy" id="3113639"/>
    <lineage>
        <taxon>Bacteria</taxon>
        <taxon>Pseudomonadati</taxon>
        <taxon>Pseudomonadota</taxon>
        <taxon>Alphaproteobacteria</taxon>
        <taxon>Rickettsiales</taxon>
        <taxon>Rickettsiaceae</taxon>
        <taxon>Rickettsieae</taxon>
        <taxon>Candidatus Tisiphia</taxon>
    </lineage>
</organism>
<dbReference type="GO" id="GO:0003677">
    <property type="term" value="F:DNA binding"/>
    <property type="evidence" value="ECO:0007669"/>
    <property type="project" value="UniProtKB-KW"/>
</dbReference>
<evidence type="ECO:0000256" key="6">
    <source>
        <dbReference type="ARBA" id="ARBA00022723"/>
    </source>
</evidence>
<dbReference type="HAMAP" id="MF_00974">
    <property type="entry name" value="DNA_primase_DnaG"/>
    <property type="match status" value="1"/>
</dbReference>
<gene>
    <name evidence="12 16" type="primary">dnaG</name>
    <name evidence="16" type="ORF">DMENIID0002_09440</name>
</gene>
<protein>
    <recommendedName>
        <fullName evidence="12 13">DNA primase</fullName>
        <ecNumber evidence="12">2.7.7.101</ecNumber>
    </recommendedName>
</protein>
<evidence type="ECO:0000256" key="4">
    <source>
        <dbReference type="ARBA" id="ARBA00022695"/>
    </source>
</evidence>
<evidence type="ECO:0000256" key="1">
    <source>
        <dbReference type="ARBA" id="ARBA00022478"/>
    </source>
</evidence>
<proteinExistence type="inferred from homology"/>
<dbReference type="GO" id="GO:0008270">
    <property type="term" value="F:zinc ion binding"/>
    <property type="evidence" value="ECO:0007669"/>
    <property type="project" value="UniProtKB-UniRule"/>
</dbReference>